<keyword evidence="2" id="KW-0963">Cytoplasm</keyword>
<comment type="subcellular location">
    <subcellularLocation>
        <location evidence="2">Cytoplasm</location>
    </subcellularLocation>
</comment>
<dbReference type="SUPFAM" id="SSF110395">
    <property type="entry name" value="CutC-like"/>
    <property type="match status" value="1"/>
</dbReference>
<dbReference type="HAMAP" id="MF_00795">
    <property type="entry name" value="CutC"/>
    <property type="match status" value="1"/>
</dbReference>
<dbReference type="PANTHER" id="PTHR12598:SF0">
    <property type="entry name" value="COPPER HOMEOSTASIS PROTEIN CUTC HOMOLOG"/>
    <property type="match status" value="1"/>
</dbReference>
<dbReference type="RefSeq" id="WP_092360569.1">
    <property type="nucleotide sequence ID" value="NZ_DAINWJ010000039.1"/>
</dbReference>
<dbReference type="GeneID" id="93280019"/>
<dbReference type="AlphaFoldDB" id="A0A1I0B3C4"/>
<accession>A0A1I0B3C4</accession>
<reference evidence="4" key="1">
    <citation type="submission" date="2016-10" db="EMBL/GenBank/DDBJ databases">
        <authorList>
            <person name="Varghese N."/>
            <person name="Submissions S."/>
        </authorList>
    </citation>
    <scope>NUCLEOTIDE SEQUENCE [LARGE SCALE GENOMIC DNA]</scope>
    <source>
        <strain evidence="4">NLAE-zl-G277</strain>
    </source>
</reference>
<evidence type="ECO:0000313" key="4">
    <source>
        <dbReference type="Proteomes" id="UP000198508"/>
    </source>
</evidence>
<dbReference type="InterPro" id="IPR005627">
    <property type="entry name" value="CutC-like"/>
</dbReference>
<dbReference type="Pfam" id="PF03932">
    <property type="entry name" value="CutC"/>
    <property type="match status" value="1"/>
</dbReference>
<proteinExistence type="inferred from homology"/>
<keyword evidence="4" id="KW-1185">Reference proteome</keyword>
<evidence type="ECO:0000256" key="1">
    <source>
        <dbReference type="ARBA" id="ARBA00007768"/>
    </source>
</evidence>
<dbReference type="InterPro" id="IPR036822">
    <property type="entry name" value="CutC-like_dom_sf"/>
</dbReference>
<comment type="similarity">
    <text evidence="1 2">Belongs to the CutC family.</text>
</comment>
<dbReference type="Gene3D" id="3.20.20.380">
    <property type="entry name" value="Copper homeostasis (CutC) domain"/>
    <property type="match status" value="1"/>
</dbReference>
<comment type="caution">
    <text evidence="2">Once thought to be involved in copper homeostasis, experiments in E.coli have shown this is not the case.</text>
</comment>
<evidence type="ECO:0000256" key="2">
    <source>
        <dbReference type="HAMAP-Rule" id="MF_00795"/>
    </source>
</evidence>
<dbReference type="GO" id="GO:0005507">
    <property type="term" value="F:copper ion binding"/>
    <property type="evidence" value="ECO:0007669"/>
    <property type="project" value="TreeGrafter"/>
</dbReference>
<organism evidence="3 4">
    <name type="scientific">Enterocloster lavalensis</name>
    <dbReference type="NCBI Taxonomy" id="460384"/>
    <lineage>
        <taxon>Bacteria</taxon>
        <taxon>Bacillati</taxon>
        <taxon>Bacillota</taxon>
        <taxon>Clostridia</taxon>
        <taxon>Lachnospirales</taxon>
        <taxon>Lachnospiraceae</taxon>
        <taxon>Enterocloster</taxon>
    </lineage>
</organism>
<dbReference type="STRING" id="460384.SAMN05216313_101323"/>
<dbReference type="PANTHER" id="PTHR12598">
    <property type="entry name" value="COPPER HOMEOSTASIS PROTEIN CUTC"/>
    <property type="match status" value="1"/>
</dbReference>
<evidence type="ECO:0000313" key="3">
    <source>
        <dbReference type="EMBL" id="SET00988.1"/>
    </source>
</evidence>
<protein>
    <recommendedName>
        <fullName evidence="2">PF03932 family protein CutC</fullName>
    </recommendedName>
</protein>
<gene>
    <name evidence="2" type="primary">cutC</name>
    <name evidence="3" type="ORF">SAMN05216313_101323</name>
</gene>
<dbReference type="GO" id="GO:0005737">
    <property type="term" value="C:cytoplasm"/>
    <property type="evidence" value="ECO:0007669"/>
    <property type="project" value="UniProtKB-SubCell"/>
</dbReference>
<dbReference type="Proteomes" id="UP000198508">
    <property type="component" value="Unassembled WGS sequence"/>
</dbReference>
<dbReference type="EMBL" id="FOIM01000001">
    <property type="protein sequence ID" value="SET00988.1"/>
    <property type="molecule type" value="Genomic_DNA"/>
</dbReference>
<name>A0A1I0B3C4_9FIRM</name>
<sequence>MIEICCGSYYDALQAARGGARRIELNCGLHLGGLTPSLASLELTKEGCDLSVIAMVRPRGGGFCYSGEDFQVMERECAQLISHGADGIAFGCLNRDATLCVDQNARLIDLIHGQGKEAVFHRAFDCCADPYRTMEELIRMGVDRVLTSGLKPKAMEGRDLIRKLQQRYGNEIEILAGSGVNASNARQLMDETGISQVHSSCKDWKQDPTTVVNGVSYAFVPAPWEDCYDVVSEELVRRLLEAVGE</sequence>